<dbReference type="PANTHER" id="PTHR43418:SF8">
    <property type="entry name" value="SYNTHASE COMPONENT II, PUTATIVE-RELATED"/>
    <property type="match status" value="1"/>
</dbReference>
<dbReference type="Gene3D" id="3.40.50.880">
    <property type="match status" value="1"/>
</dbReference>
<sequence length="182" mass="20298">MNVRVAVVDNNDSFSHNLEGYLGEFADVTVGRFDEPPEADGYVFSPGPGKPDEFPIMYEILRDRDEPVLGVCLGHQAVAEFFGGSIGYADEVVHGKRSEIEHDRRGVFEGIESPTRVARYHSLVVDDVPEPVEVTARGADEVMGVRHTDRPVFGVQFHPESFLTDEGRRMVRNFVRIVEGHA</sequence>
<dbReference type="SUPFAM" id="SSF52317">
    <property type="entry name" value="Class I glutamine amidotransferase-like"/>
    <property type="match status" value="1"/>
</dbReference>
<dbReference type="NCBIfam" id="TIGR00566">
    <property type="entry name" value="trpG_papA"/>
    <property type="match status" value="1"/>
</dbReference>
<dbReference type="GO" id="GO:0004049">
    <property type="term" value="F:anthranilate synthase activity"/>
    <property type="evidence" value="ECO:0007669"/>
    <property type="project" value="TreeGrafter"/>
</dbReference>
<dbReference type="PANTHER" id="PTHR43418">
    <property type="entry name" value="MULTIFUNCTIONAL TRYPTOPHAN BIOSYNTHESIS PROTEIN-RELATED"/>
    <property type="match status" value="1"/>
</dbReference>
<dbReference type="GO" id="GO:0000162">
    <property type="term" value="P:L-tryptophan biosynthetic process"/>
    <property type="evidence" value="ECO:0007669"/>
    <property type="project" value="TreeGrafter"/>
</dbReference>
<comment type="caution">
    <text evidence="3">The sequence shown here is derived from an EMBL/GenBank/DDBJ whole genome shotgun (WGS) entry which is preliminary data.</text>
</comment>
<protein>
    <submittedName>
        <fullName evidence="3">Aminodeoxychorismate/anthranilate synthase component II</fullName>
    </submittedName>
</protein>
<name>A0A9Q4GGN3_9EURY</name>
<evidence type="ECO:0000259" key="2">
    <source>
        <dbReference type="Pfam" id="PF00117"/>
    </source>
</evidence>
<evidence type="ECO:0000313" key="4">
    <source>
        <dbReference type="Proteomes" id="UP001149411"/>
    </source>
</evidence>
<dbReference type="InterPro" id="IPR006221">
    <property type="entry name" value="TrpG/PapA_dom"/>
</dbReference>
<dbReference type="GO" id="GO:0005829">
    <property type="term" value="C:cytosol"/>
    <property type="evidence" value="ECO:0007669"/>
    <property type="project" value="TreeGrafter"/>
</dbReference>
<dbReference type="InterPro" id="IPR050472">
    <property type="entry name" value="Anth_synth/Amidotransfase"/>
</dbReference>
<dbReference type="InterPro" id="IPR029062">
    <property type="entry name" value="Class_I_gatase-like"/>
</dbReference>
<keyword evidence="4" id="KW-1185">Reference proteome</keyword>
<evidence type="ECO:0000313" key="3">
    <source>
        <dbReference type="EMBL" id="MCX2819334.1"/>
    </source>
</evidence>
<dbReference type="RefSeq" id="WP_266087512.1">
    <property type="nucleotide sequence ID" value="NZ_RKLV01000007.1"/>
</dbReference>
<gene>
    <name evidence="3" type="ORF">EGH25_08205</name>
</gene>
<dbReference type="Proteomes" id="UP001149411">
    <property type="component" value="Unassembled WGS sequence"/>
</dbReference>
<feature type="domain" description="Glutamine amidotransferase" evidence="2">
    <location>
        <begin position="7"/>
        <end position="176"/>
    </location>
</feature>
<dbReference type="InterPro" id="IPR017926">
    <property type="entry name" value="GATASE"/>
</dbReference>
<dbReference type="PRINTS" id="PR00096">
    <property type="entry name" value="GATASE"/>
</dbReference>
<dbReference type="EMBL" id="RKLV01000007">
    <property type="protein sequence ID" value="MCX2819334.1"/>
    <property type="molecule type" value="Genomic_DNA"/>
</dbReference>
<organism evidence="3 4">
    <name type="scientific">Halorutilus salinus</name>
    <dbReference type="NCBI Taxonomy" id="2487751"/>
    <lineage>
        <taxon>Archaea</taxon>
        <taxon>Methanobacteriati</taxon>
        <taxon>Methanobacteriota</taxon>
        <taxon>Stenosarchaea group</taxon>
        <taxon>Halobacteria</taxon>
        <taxon>Halorutilales</taxon>
        <taxon>Halorutilaceae</taxon>
        <taxon>Halorutilus</taxon>
    </lineage>
</organism>
<dbReference type="PROSITE" id="PS51273">
    <property type="entry name" value="GATASE_TYPE_1"/>
    <property type="match status" value="1"/>
</dbReference>
<dbReference type="CDD" id="cd01743">
    <property type="entry name" value="GATase1_Anthranilate_Synthase"/>
    <property type="match status" value="1"/>
</dbReference>
<dbReference type="PRINTS" id="PR00097">
    <property type="entry name" value="ANTSNTHASEII"/>
</dbReference>
<evidence type="ECO:0000256" key="1">
    <source>
        <dbReference type="ARBA" id="ARBA00022962"/>
    </source>
</evidence>
<dbReference type="Pfam" id="PF00117">
    <property type="entry name" value="GATase"/>
    <property type="match status" value="1"/>
</dbReference>
<accession>A0A9Q4GGN3</accession>
<reference evidence="3" key="1">
    <citation type="submission" date="2022-09" db="EMBL/GenBank/DDBJ databases">
        <title>Haloadaptaus new haloarchaeum isolated from saline soil.</title>
        <authorList>
            <person name="Duran-Viseras A."/>
            <person name="Sanchez-Porro C."/>
            <person name="Ventosa A."/>
        </authorList>
    </citation>
    <scope>NUCLEOTIDE SEQUENCE</scope>
    <source>
        <strain evidence="3">F3-133</strain>
    </source>
</reference>
<dbReference type="AlphaFoldDB" id="A0A9Q4GGN3"/>
<proteinExistence type="predicted"/>
<keyword evidence="1" id="KW-0315">Glutamine amidotransferase</keyword>